<evidence type="ECO:0000313" key="1">
    <source>
        <dbReference type="EMBL" id="KAK8564753.1"/>
    </source>
</evidence>
<organism evidence="1 2">
    <name type="scientific">Hibiscus sabdariffa</name>
    <name type="common">roselle</name>
    <dbReference type="NCBI Taxonomy" id="183260"/>
    <lineage>
        <taxon>Eukaryota</taxon>
        <taxon>Viridiplantae</taxon>
        <taxon>Streptophyta</taxon>
        <taxon>Embryophyta</taxon>
        <taxon>Tracheophyta</taxon>
        <taxon>Spermatophyta</taxon>
        <taxon>Magnoliopsida</taxon>
        <taxon>eudicotyledons</taxon>
        <taxon>Gunneridae</taxon>
        <taxon>Pentapetalae</taxon>
        <taxon>rosids</taxon>
        <taxon>malvids</taxon>
        <taxon>Malvales</taxon>
        <taxon>Malvaceae</taxon>
        <taxon>Malvoideae</taxon>
        <taxon>Hibiscus</taxon>
    </lineage>
</organism>
<dbReference type="EMBL" id="JBBPBM010000010">
    <property type="protein sequence ID" value="KAK8564753.1"/>
    <property type="molecule type" value="Genomic_DNA"/>
</dbReference>
<sequence>MLAPEAESLLADVGQDAGSRGGVSVGLCGKALCGAGVPIFFLEVEHKPPATCFIALIWAADPTLETEIPTLIAVLIPALNRSVDKKICPSVMEITLVGIYAETSPDWVSTIGKAVILPSPN</sequence>
<name>A0ABR2ETP4_9ROSI</name>
<protein>
    <submittedName>
        <fullName evidence="1">Uncharacterized protein</fullName>
    </submittedName>
</protein>
<keyword evidence="2" id="KW-1185">Reference proteome</keyword>
<accession>A0ABR2ETP4</accession>
<gene>
    <name evidence="1" type="ORF">V6N12_058336</name>
</gene>
<reference evidence="1 2" key="1">
    <citation type="journal article" date="2024" name="G3 (Bethesda)">
        <title>Genome assembly of Hibiscus sabdariffa L. provides insights into metabolisms of medicinal natural products.</title>
        <authorList>
            <person name="Kim T."/>
        </authorList>
    </citation>
    <scope>NUCLEOTIDE SEQUENCE [LARGE SCALE GENOMIC DNA]</scope>
    <source>
        <strain evidence="1">TK-2024</strain>
        <tissue evidence="1">Old leaves</tissue>
    </source>
</reference>
<comment type="caution">
    <text evidence="1">The sequence shown here is derived from an EMBL/GenBank/DDBJ whole genome shotgun (WGS) entry which is preliminary data.</text>
</comment>
<proteinExistence type="predicted"/>
<evidence type="ECO:0000313" key="2">
    <source>
        <dbReference type="Proteomes" id="UP001472677"/>
    </source>
</evidence>
<dbReference type="Proteomes" id="UP001472677">
    <property type="component" value="Unassembled WGS sequence"/>
</dbReference>